<protein>
    <submittedName>
        <fullName evidence="2">tRNA modification GTPase</fullName>
    </submittedName>
</protein>
<dbReference type="OrthoDB" id="921445at2"/>
<evidence type="ECO:0000256" key="1">
    <source>
        <dbReference type="SAM" id="SignalP"/>
    </source>
</evidence>
<feature type="signal peptide" evidence="1">
    <location>
        <begin position="1"/>
        <end position="19"/>
    </location>
</feature>
<gene>
    <name evidence="2" type="ORF">EQG68_08395</name>
</gene>
<name>A0A4Q1KS97_9FLAO</name>
<accession>A0A4Q1KS97</accession>
<keyword evidence="3" id="KW-1185">Reference proteome</keyword>
<dbReference type="EMBL" id="SBKQ01000007">
    <property type="protein sequence ID" value="RXR32249.1"/>
    <property type="molecule type" value="Genomic_DNA"/>
</dbReference>
<dbReference type="AlphaFoldDB" id="A0A4Q1KS97"/>
<sequence length="396" mass="45538">MKKSIYILFLLFMVSVIQAQTLFEKGFYVDNIGNKVEGLIKNIDWKNNPTEFEFKYNENEESQIISINNAKEFVVDGKSKYIRAKVDIDRSSSITKDLSNNKLPVFKNETLFLKNIVEGKANLFLYEDNNLVRFFFSTDQLPIEQLVYKPFLITNDKVSYNIAYKQQILNNLKCDKITLRQIENLDYFSKDLISIFLEYNKCILGDDYINHSESSVKRKKININLRLGVSLNNISLNNSLNGFTTEFNKTIGFRIGSELEFVLPFNNNKWAILTEPTFNTFSSDSKNALTTTSVKYSSIDLGVGIRHYFFLPDKSKFYGNFSYNYAILTSGSIDFSNYAPELDISGNGNFSLGIGYKRNKFSIEILQSFNRSIISNYAFWGSDFSSTSLIVGYTIF</sequence>
<evidence type="ECO:0000313" key="2">
    <source>
        <dbReference type="EMBL" id="RXR32249.1"/>
    </source>
</evidence>
<comment type="caution">
    <text evidence="2">The sequence shown here is derived from an EMBL/GenBank/DDBJ whole genome shotgun (WGS) entry which is preliminary data.</text>
</comment>
<evidence type="ECO:0000313" key="3">
    <source>
        <dbReference type="Proteomes" id="UP000289734"/>
    </source>
</evidence>
<proteinExistence type="predicted"/>
<organism evidence="2 3">
    <name type="scientific">Flavobacterium piscinae</name>
    <dbReference type="NCBI Taxonomy" id="2506424"/>
    <lineage>
        <taxon>Bacteria</taxon>
        <taxon>Pseudomonadati</taxon>
        <taxon>Bacteroidota</taxon>
        <taxon>Flavobacteriia</taxon>
        <taxon>Flavobacteriales</taxon>
        <taxon>Flavobacteriaceae</taxon>
        <taxon>Flavobacterium</taxon>
    </lineage>
</organism>
<reference evidence="3" key="1">
    <citation type="submission" date="2019-01" db="EMBL/GenBank/DDBJ databases">
        <title>Cytophagaceae bacterium strain CAR-16.</title>
        <authorList>
            <person name="Chen W.-M."/>
        </authorList>
    </citation>
    <scope>NUCLEOTIDE SEQUENCE [LARGE SCALE GENOMIC DNA]</scope>
    <source>
        <strain evidence="3">ICH-30</strain>
    </source>
</reference>
<dbReference type="RefSeq" id="WP_129464364.1">
    <property type="nucleotide sequence ID" value="NZ_SBKQ01000007.1"/>
</dbReference>
<feature type="chain" id="PRO_5020736082" evidence="1">
    <location>
        <begin position="20"/>
        <end position="396"/>
    </location>
</feature>
<dbReference type="Proteomes" id="UP000289734">
    <property type="component" value="Unassembled WGS sequence"/>
</dbReference>
<keyword evidence="1" id="KW-0732">Signal</keyword>